<feature type="transmembrane region" description="Helical" evidence="8">
    <location>
        <begin position="189"/>
        <end position="208"/>
    </location>
</feature>
<name>A0A075I9U8_9ARCH</name>
<dbReference type="Pfam" id="PF13231">
    <property type="entry name" value="PMT_2"/>
    <property type="match status" value="1"/>
</dbReference>
<keyword evidence="3" id="KW-0328">Glycosyltransferase</keyword>
<dbReference type="GO" id="GO:0008610">
    <property type="term" value="P:lipid biosynthetic process"/>
    <property type="evidence" value="ECO:0007669"/>
    <property type="project" value="UniProtKB-ARBA"/>
</dbReference>
<comment type="subcellular location">
    <subcellularLocation>
        <location evidence="1">Cell membrane</location>
        <topology evidence="1">Multi-pass membrane protein</topology>
    </subcellularLocation>
</comment>
<proteinExistence type="predicted"/>
<evidence type="ECO:0000313" key="10">
    <source>
        <dbReference type="EMBL" id="AIF23452.1"/>
    </source>
</evidence>
<reference evidence="10" key="1">
    <citation type="journal article" date="2014" name="Genome Biol. Evol.">
        <title>Pangenome evidence for extensive interdomain horizontal transfer affecting lineage core and shell genes in uncultured planktonic thaumarchaeota and euryarchaeota.</title>
        <authorList>
            <person name="Deschamps P."/>
            <person name="Zivanovic Y."/>
            <person name="Moreira D."/>
            <person name="Rodriguez-Valera F."/>
            <person name="Lopez-Garcia P."/>
        </authorList>
    </citation>
    <scope>NUCLEOTIDE SEQUENCE</scope>
</reference>
<evidence type="ECO:0000256" key="5">
    <source>
        <dbReference type="ARBA" id="ARBA00022692"/>
    </source>
</evidence>
<evidence type="ECO:0000256" key="7">
    <source>
        <dbReference type="ARBA" id="ARBA00023136"/>
    </source>
</evidence>
<evidence type="ECO:0000259" key="9">
    <source>
        <dbReference type="Pfam" id="PF13231"/>
    </source>
</evidence>
<dbReference type="InterPro" id="IPR038731">
    <property type="entry name" value="RgtA/B/C-like"/>
</dbReference>
<keyword evidence="5 8" id="KW-0812">Transmembrane</keyword>
<feature type="transmembrane region" description="Helical" evidence="8">
    <location>
        <begin position="354"/>
        <end position="376"/>
    </location>
</feature>
<feature type="transmembrane region" description="Helical" evidence="8">
    <location>
        <begin position="383"/>
        <end position="401"/>
    </location>
</feature>
<organism evidence="10">
    <name type="scientific">uncultured marine thaumarchaeote SAT1000_15_H02</name>
    <dbReference type="NCBI Taxonomy" id="1456386"/>
    <lineage>
        <taxon>Archaea</taxon>
        <taxon>Nitrososphaerota</taxon>
        <taxon>environmental samples</taxon>
    </lineage>
</organism>
<evidence type="ECO:0000256" key="8">
    <source>
        <dbReference type="SAM" id="Phobius"/>
    </source>
</evidence>
<dbReference type="EMBL" id="KF901231">
    <property type="protein sequence ID" value="AIF23452.1"/>
    <property type="molecule type" value="Genomic_DNA"/>
</dbReference>
<feature type="domain" description="Glycosyltransferase RgtA/B/C/D-like" evidence="9">
    <location>
        <begin position="135"/>
        <end position="281"/>
    </location>
</feature>
<feature type="transmembrane region" description="Helical" evidence="8">
    <location>
        <begin position="269"/>
        <end position="292"/>
    </location>
</feature>
<evidence type="ECO:0000256" key="4">
    <source>
        <dbReference type="ARBA" id="ARBA00022679"/>
    </source>
</evidence>
<evidence type="ECO:0000256" key="2">
    <source>
        <dbReference type="ARBA" id="ARBA00022475"/>
    </source>
</evidence>
<evidence type="ECO:0000256" key="1">
    <source>
        <dbReference type="ARBA" id="ARBA00004651"/>
    </source>
</evidence>
<feature type="transmembrane region" description="Helical" evidence="8">
    <location>
        <begin position="413"/>
        <end position="433"/>
    </location>
</feature>
<dbReference type="PANTHER" id="PTHR33908:SF11">
    <property type="entry name" value="MEMBRANE PROTEIN"/>
    <property type="match status" value="1"/>
</dbReference>
<dbReference type="AlphaFoldDB" id="A0A075I9U8"/>
<feature type="transmembrane region" description="Helical" evidence="8">
    <location>
        <begin position="137"/>
        <end position="158"/>
    </location>
</feature>
<sequence>MNFLQQNFYKKFSIPLILFVFSFAIFSYNLEGQGIGIDEWFHYGFAMNFYDLVKEGNFLDECMTGNGDCKTVDLKCPGPIHRVGSGGLVKGIFVGLGDELFSENERVHYLSPDLPCRPIHLGIEERGVNIPTQDELAAARFFVPIFSALTIVIAFQIGKLLFNKSIGITFAVILLFHSLWFYFSRTVLFEVFLGFFMLLTILLTLYSFDHNKIKYKYLILASVIFALAVNTKPTALEIFPFIIGIILLRDFWNNKIIFSDLKRKFSKKAIFLVFIFISIFIISLFATFPYYWLDPLGQTLLQIESVKSENYSGLTLDLNKKIILPMIESATIAPIIDSYYYIFFPDEIPQSVTYGHTFSSLPLSLFFFVGLFWIFYRIRRKQITYAEFLIFIWYACVYSILTPLTESYNTSRHFIPIIFPMILIMAYGLNNFLTHTFSKKIKTSFWIFVVATHSITYLVFWDIIYFKPEIILNLPLLLNLRESFSHPIVLISGVIFIIVFLLLTYYRIRKIS</sequence>
<dbReference type="GO" id="GO:0005886">
    <property type="term" value="C:plasma membrane"/>
    <property type="evidence" value="ECO:0007669"/>
    <property type="project" value="UniProtKB-SubCell"/>
</dbReference>
<feature type="transmembrane region" description="Helical" evidence="8">
    <location>
        <begin position="445"/>
        <end position="464"/>
    </location>
</feature>
<keyword evidence="4" id="KW-0808">Transferase</keyword>
<feature type="transmembrane region" description="Helical" evidence="8">
    <location>
        <begin position="484"/>
        <end position="506"/>
    </location>
</feature>
<evidence type="ECO:0000256" key="6">
    <source>
        <dbReference type="ARBA" id="ARBA00022989"/>
    </source>
</evidence>
<evidence type="ECO:0000256" key="3">
    <source>
        <dbReference type="ARBA" id="ARBA00022676"/>
    </source>
</evidence>
<feature type="transmembrane region" description="Helical" evidence="8">
    <location>
        <begin position="12"/>
        <end position="30"/>
    </location>
</feature>
<protein>
    <recommendedName>
        <fullName evidence="9">Glycosyltransferase RgtA/B/C/D-like domain-containing protein</fullName>
    </recommendedName>
</protein>
<keyword evidence="2" id="KW-1003">Cell membrane</keyword>
<accession>A0A075I9U8</accession>
<feature type="transmembrane region" description="Helical" evidence="8">
    <location>
        <begin position="165"/>
        <end position="183"/>
    </location>
</feature>
<keyword evidence="6 8" id="KW-1133">Transmembrane helix</keyword>
<dbReference type="GO" id="GO:0016763">
    <property type="term" value="F:pentosyltransferase activity"/>
    <property type="evidence" value="ECO:0007669"/>
    <property type="project" value="TreeGrafter"/>
</dbReference>
<keyword evidence="7 8" id="KW-0472">Membrane</keyword>
<dbReference type="PANTHER" id="PTHR33908">
    <property type="entry name" value="MANNOSYLTRANSFERASE YKCB-RELATED"/>
    <property type="match status" value="1"/>
</dbReference>
<dbReference type="InterPro" id="IPR050297">
    <property type="entry name" value="LipidA_mod_glycosyltrf_83"/>
</dbReference>